<protein>
    <submittedName>
        <fullName evidence="2">RNA-binding protein 44 isoform X1</fullName>
    </submittedName>
</protein>
<evidence type="ECO:0000313" key="1">
    <source>
        <dbReference type="Proteomes" id="UP000000437"/>
    </source>
</evidence>
<keyword evidence="1" id="KW-1185">Reference proteome</keyword>
<name>A0AC58GEP1_DANRE</name>
<reference evidence="2" key="1">
    <citation type="submission" date="2025-08" db="UniProtKB">
        <authorList>
            <consortium name="RefSeq"/>
        </authorList>
    </citation>
    <scope>IDENTIFICATION</scope>
    <source>
        <strain evidence="2">Tuebingen</strain>
        <tissue evidence="2">Fibroblasts and whole tissue</tissue>
    </source>
</reference>
<gene>
    <name evidence="2" type="primary">rbm44</name>
    <name evidence="2" type="synonym">fi04c05</name>
    <name evidence="2" type="synonym">si:dkey-189g17.2</name>
    <name evidence="2" type="synonym">si:dkey-89p3.3</name>
    <name evidence="2" type="synonym">wu:fi04c05</name>
</gene>
<dbReference type="Proteomes" id="UP000000437">
    <property type="component" value="Chromosome 9"/>
</dbReference>
<dbReference type="RefSeq" id="XP_073768202.1">
    <property type="nucleotide sequence ID" value="XM_073912101.1"/>
</dbReference>
<accession>A0AC58GEP1</accession>
<organism evidence="1 2">
    <name type="scientific">Danio rerio</name>
    <name type="common">Zebrafish</name>
    <name type="synonym">Brachydanio rerio</name>
    <dbReference type="NCBI Taxonomy" id="7955"/>
    <lineage>
        <taxon>Eukaryota</taxon>
        <taxon>Metazoa</taxon>
        <taxon>Chordata</taxon>
        <taxon>Craniata</taxon>
        <taxon>Vertebrata</taxon>
        <taxon>Euteleostomi</taxon>
        <taxon>Actinopterygii</taxon>
        <taxon>Neopterygii</taxon>
        <taxon>Teleostei</taxon>
        <taxon>Ostariophysi</taxon>
        <taxon>Cypriniformes</taxon>
        <taxon>Danionidae</taxon>
        <taxon>Danioninae</taxon>
        <taxon>Danio</taxon>
    </lineage>
</organism>
<evidence type="ECO:0000313" key="2">
    <source>
        <dbReference type="RefSeq" id="XP_073768202.1"/>
    </source>
</evidence>
<sequence length="964" mass="107585">MFQKMWYPPAAVVPFFESHSVTYEDRSAIAKWHFLPFDQRAVNEMTVLLNFLHISQGFHNETLYTDVRRRCMLMRSLFELVFANNYLELTNPKLLGWFLYLTAEDRTLIQNEGGLLSFLKKHPELGVTRQYVYVKAKPKGNYVPPPTTMASNDSRYPTFYGSSGCQNCGTSCPFGTKKCTRCGVHIVISQDKISVSENEKQLQLLPNSLKEELNVFQTSQSNVEMQNIHLGCTQSTLNTRSKQRSPEAHPHFYSKGMCSHAQCLSQLWQEVESREDAKHFKDTSAQASFCLDMELDVQSQVQRNDNTQNNQNQSYNPTEENDHNVDQETMPEYYSFSSISLDHTAWSNGSQSAETGFNDSITATKGSTELSDELSEAANSTAANSTDCFSCVSNSFELAEESGDCLDSRYEQQINKSNVGSSPKSKSSASVYVDQMIDACGDFRAFFTSTCATKTDQTFQVKNVATDTDLPAVSHEKDTQTMRMTTSDKNTITEVYMSDLDVLTEEFIKLKETEKGLKQMKSMNARRLCGCDCAQRVRKAELNLLALQFVMCQQHCWRRYFTSPLGESAYQGTEALPDSIAETLKTLQKDYHEMRQQILAGTPLDDLAPLSVNSEKISTGTNYSPSSVSFQVLAAHLDCAGSTIASDHKVDEEHTAMKVPPSEVCQDIETAPDEAKNECSKRDKALFILPKQTRISTEPKTVGANKDLNGSEAWFDAEEELGFPNQDGNMEKPNKMRETMRHKMETKGTDEDVSKQSSLLCITCLPGNITEHEVLLWFEKYNPTNVCISAFSNNTRAAIVYLKSYIDAKAAVEDLNGRSLQGHAVQVVHLSGTVSADLKPSDLSHSASESHKEDTAGDELRTKNLTYGSSHGGPRCSLERLTNVCNSPTASGTCVPQHYATMGSFDTIMARLSERHPNVARQRIVDALLELRAKHQGFLSGLPLRSIVDMTSELLTQTSSSARV</sequence>
<proteinExistence type="predicted"/>